<dbReference type="GO" id="GO:0008017">
    <property type="term" value="F:microtubule binding"/>
    <property type="evidence" value="ECO:0007669"/>
    <property type="project" value="TreeGrafter"/>
</dbReference>
<dbReference type="GO" id="GO:0036064">
    <property type="term" value="C:ciliary basal body"/>
    <property type="evidence" value="ECO:0007669"/>
    <property type="project" value="TreeGrafter"/>
</dbReference>
<dbReference type="EMBL" id="GEBQ01017039">
    <property type="protein sequence ID" value="JAT22938.1"/>
    <property type="molecule type" value="Transcribed_RNA"/>
</dbReference>
<organism evidence="2">
    <name type="scientific">Graphocephala atropunctata</name>
    <dbReference type="NCBI Taxonomy" id="36148"/>
    <lineage>
        <taxon>Eukaryota</taxon>
        <taxon>Metazoa</taxon>
        <taxon>Ecdysozoa</taxon>
        <taxon>Arthropoda</taxon>
        <taxon>Hexapoda</taxon>
        <taxon>Insecta</taxon>
        <taxon>Pterygota</taxon>
        <taxon>Neoptera</taxon>
        <taxon>Paraneoptera</taxon>
        <taxon>Hemiptera</taxon>
        <taxon>Auchenorrhyncha</taxon>
        <taxon>Membracoidea</taxon>
        <taxon>Cicadellidae</taxon>
        <taxon>Cicadellinae</taxon>
        <taxon>Cicadellini</taxon>
        <taxon>Graphocephala</taxon>
    </lineage>
</organism>
<evidence type="ECO:0000256" key="1">
    <source>
        <dbReference type="SAM" id="MobiDB-lite"/>
    </source>
</evidence>
<feature type="region of interest" description="Disordered" evidence="1">
    <location>
        <begin position="273"/>
        <end position="293"/>
    </location>
</feature>
<dbReference type="GO" id="GO:0005814">
    <property type="term" value="C:centriole"/>
    <property type="evidence" value="ECO:0007669"/>
    <property type="project" value="TreeGrafter"/>
</dbReference>
<evidence type="ECO:0000313" key="2">
    <source>
        <dbReference type="EMBL" id="JAT22938.1"/>
    </source>
</evidence>
<dbReference type="PANTHER" id="PTHR31022">
    <property type="entry name" value="CENTRIOLE, CILIA AND SPINDLE-ASSOCIATED PROTEIN"/>
    <property type="match status" value="1"/>
</dbReference>
<gene>
    <name evidence="2" type="ORF">g.22199</name>
</gene>
<dbReference type="PANTHER" id="PTHR31022:SF4">
    <property type="entry name" value="CENTRIOLE, CILIA AND SPINDLE-ASSOCIATED PROTEIN"/>
    <property type="match status" value="1"/>
</dbReference>
<dbReference type="GO" id="GO:0035869">
    <property type="term" value="C:ciliary transition zone"/>
    <property type="evidence" value="ECO:0007669"/>
    <property type="project" value="TreeGrafter"/>
</dbReference>
<proteinExistence type="predicted"/>
<reference evidence="2" key="1">
    <citation type="submission" date="2015-11" db="EMBL/GenBank/DDBJ databases">
        <title>De novo transcriptome assembly of four potential Pierce s Disease insect vectors from Arizona vineyards.</title>
        <authorList>
            <person name="Tassone E.E."/>
        </authorList>
    </citation>
    <scope>NUCLEOTIDE SEQUENCE</scope>
</reference>
<dbReference type="InterPro" id="IPR029774">
    <property type="entry name" value="CSAP"/>
</dbReference>
<sequence>MLHKKSEYRLQYNKLNTDLRRQIWQDNITLRKSRLLSNQATHYWQYQLRDEVCDCEPGEEEDDEGPVPPHRQKHNNLRELYRHNAGNPGVPTLSSMNKDAREIAIQTPEWEGDEPDSRLLDDTTEEELMRNMSSLTLPEARDSQSRPASPVPPRVPASPQSRPRTARSLSRPSRTTRKLHSESKQTHFVPFGWNETNTDVGHKLTYNVSAPKKEVHESAVNASQRRKAEVEQFLAQEKQVKRVNRPRERTSSNASSQWMSEYQEQFSLRGACRGVRPLSAPPVSRQPVTWRHS</sequence>
<protein>
    <submittedName>
        <fullName evidence="2">Uncharacterized protein</fullName>
    </submittedName>
</protein>
<dbReference type="AlphaFoldDB" id="A0A1B6LH28"/>
<accession>A0A1B6LH28</accession>
<dbReference type="GO" id="GO:1901673">
    <property type="term" value="P:regulation of mitotic spindle assembly"/>
    <property type="evidence" value="ECO:0007669"/>
    <property type="project" value="TreeGrafter"/>
</dbReference>
<feature type="region of interest" description="Disordered" evidence="1">
    <location>
        <begin position="135"/>
        <end position="185"/>
    </location>
</feature>
<dbReference type="GO" id="GO:0005819">
    <property type="term" value="C:spindle"/>
    <property type="evidence" value="ECO:0007669"/>
    <property type="project" value="TreeGrafter"/>
</dbReference>
<name>A0A1B6LH28_9HEMI</name>
<dbReference type="Pfam" id="PF15748">
    <property type="entry name" value="CCSAP"/>
    <property type="match status" value="1"/>
</dbReference>